<dbReference type="GeneID" id="93574506"/>
<name>A0A1L9V057_ASPBC</name>
<organism evidence="2 3">
    <name type="scientific">Aspergillus brasiliensis (strain CBS 101740 / IMI 381727 / IBT 21946)</name>
    <dbReference type="NCBI Taxonomy" id="767769"/>
    <lineage>
        <taxon>Eukaryota</taxon>
        <taxon>Fungi</taxon>
        <taxon>Dikarya</taxon>
        <taxon>Ascomycota</taxon>
        <taxon>Pezizomycotina</taxon>
        <taxon>Eurotiomycetes</taxon>
        <taxon>Eurotiomycetidae</taxon>
        <taxon>Eurotiales</taxon>
        <taxon>Aspergillaceae</taxon>
        <taxon>Aspergillus</taxon>
        <taxon>Aspergillus subgen. Circumdati</taxon>
    </lineage>
</organism>
<evidence type="ECO:0000313" key="3">
    <source>
        <dbReference type="Proteomes" id="UP000184499"/>
    </source>
</evidence>
<proteinExistence type="predicted"/>
<gene>
    <name evidence="2" type="ORF">ASPBRDRAFT_234841</name>
</gene>
<evidence type="ECO:0000256" key="1">
    <source>
        <dbReference type="SAM" id="SignalP"/>
    </source>
</evidence>
<feature type="chain" id="PRO_5013019035" description="Secreted protein" evidence="1">
    <location>
        <begin position="20"/>
        <end position="72"/>
    </location>
</feature>
<dbReference type="Proteomes" id="UP000184499">
    <property type="component" value="Unassembled WGS sequence"/>
</dbReference>
<evidence type="ECO:0000313" key="2">
    <source>
        <dbReference type="EMBL" id="OJJ77298.1"/>
    </source>
</evidence>
<accession>A0A1L9V057</accession>
<protein>
    <recommendedName>
        <fullName evidence="4">Secreted protein</fullName>
    </recommendedName>
</protein>
<dbReference type="EMBL" id="KV878679">
    <property type="protein sequence ID" value="OJJ77298.1"/>
    <property type="molecule type" value="Genomic_DNA"/>
</dbReference>
<dbReference type="AlphaFoldDB" id="A0A1L9V057"/>
<dbReference type="RefSeq" id="XP_067484545.1">
    <property type="nucleotide sequence ID" value="XM_067622018.1"/>
</dbReference>
<sequence length="72" mass="8421">MIVALLHCWFFVSVQLVGYHTVPLKTSQAFISSLFLCTFHRDKEQSFEYIIYTAALPGRPSFYIAKRIIYSR</sequence>
<keyword evidence="1" id="KW-0732">Signal</keyword>
<feature type="signal peptide" evidence="1">
    <location>
        <begin position="1"/>
        <end position="19"/>
    </location>
</feature>
<keyword evidence="3" id="KW-1185">Reference proteome</keyword>
<dbReference type="VEuPathDB" id="FungiDB:ASPBRDRAFT_234841"/>
<reference evidence="3" key="1">
    <citation type="journal article" date="2017" name="Genome Biol.">
        <title>Comparative genomics reveals high biological diversity and specific adaptations in the industrially and medically important fungal genus Aspergillus.</title>
        <authorList>
            <person name="de Vries R.P."/>
            <person name="Riley R."/>
            <person name="Wiebenga A."/>
            <person name="Aguilar-Osorio G."/>
            <person name="Amillis S."/>
            <person name="Uchima C.A."/>
            <person name="Anderluh G."/>
            <person name="Asadollahi M."/>
            <person name="Askin M."/>
            <person name="Barry K."/>
            <person name="Battaglia E."/>
            <person name="Bayram O."/>
            <person name="Benocci T."/>
            <person name="Braus-Stromeyer S.A."/>
            <person name="Caldana C."/>
            <person name="Canovas D."/>
            <person name="Cerqueira G.C."/>
            <person name="Chen F."/>
            <person name="Chen W."/>
            <person name="Choi C."/>
            <person name="Clum A."/>
            <person name="Dos Santos R.A."/>
            <person name="Damasio A.R."/>
            <person name="Diallinas G."/>
            <person name="Emri T."/>
            <person name="Fekete E."/>
            <person name="Flipphi M."/>
            <person name="Freyberg S."/>
            <person name="Gallo A."/>
            <person name="Gournas C."/>
            <person name="Habgood R."/>
            <person name="Hainaut M."/>
            <person name="Harispe M.L."/>
            <person name="Henrissat B."/>
            <person name="Hilden K.S."/>
            <person name="Hope R."/>
            <person name="Hossain A."/>
            <person name="Karabika E."/>
            <person name="Karaffa L."/>
            <person name="Karanyi Z."/>
            <person name="Krasevec N."/>
            <person name="Kuo A."/>
            <person name="Kusch H."/>
            <person name="LaButti K."/>
            <person name="Lagendijk E.L."/>
            <person name="Lapidus A."/>
            <person name="Levasseur A."/>
            <person name="Lindquist E."/>
            <person name="Lipzen A."/>
            <person name="Logrieco A.F."/>
            <person name="MacCabe A."/>
            <person name="Maekelae M.R."/>
            <person name="Malavazi I."/>
            <person name="Melin P."/>
            <person name="Meyer V."/>
            <person name="Mielnichuk N."/>
            <person name="Miskei M."/>
            <person name="Molnar A.P."/>
            <person name="Mule G."/>
            <person name="Ngan C.Y."/>
            <person name="Orejas M."/>
            <person name="Orosz E."/>
            <person name="Ouedraogo J.P."/>
            <person name="Overkamp K.M."/>
            <person name="Park H.-S."/>
            <person name="Perrone G."/>
            <person name="Piumi F."/>
            <person name="Punt P.J."/>
            <person name="Ram A.F."/>
            <person name="Ramon A."/>
            <person name="Rauscher S."/>
            <person name="Record E."/>
            <person name="Riano-Pachon D.M."/>
            <person name="Robert V."/>
            <person name="Roehrig J."/>
            <person name="Ruller R."/>
            <person name="Salamov A."/>
            <person name="Salih N.S."/>
            <person name="Samson R.A."/>
            <person name="Sandor E."/>
            <person name="Sanguinetti M."/>
            <person name="Schuetze T."/>
            <person name="Sepcic K."/>
            <person name="Shelest E."/>
            <person name="Sherlock G."/>
            <person name="Sophianopoulou V."/>
            <person name="Squina F.M."/>
            <person name="Sun H."/>
            <person name="Susca A."/>
            <person name="Todd R.B."/>
            <person name="Tsang A."/>
            <person name="Unkles S.E."/>
            <person name="van de Wiele N."/>
            <person name="van Rossen-Uffink D."/>
            <person name="Oliveira J.V."/>
            <person name="Vesth T.C."/>
            <person name="Visser J."/>
            <person name="Yu J.-H."/>
            <person name="Zhou M."/>
            <person name="Andersen M.R."/>
            <person name="Archer D.B."/>
            <person name="Baker S.E."/>
            <person name="Benoit I."/>
            <person name="Brakhage A.A."/>
            <person name="Braus G.H."/>
            <person name="Fischer R."/>
            <person name="Frisvad J.C."/>
            <person name="Goldman G.H."/>
            <person name="Houbraken J."/>
            <person name="Oakley B."/>
            <person name="Pocsi I."/>
            <person name="Scazzocchio C."/>
            <person name="Seiboth B."/>
            <person name="vanKuyk P.A."/>
            <person name="Wortman J."/>
            <person name="Dyer P.S."/>
            <person name="Grigoriev I.V."/>
        </authorList>
    </citation>
    <scope>NUCLEOTIDE SEQUENCE [LARGE SCALE GENOMIC DNA]</scope>
    <source>
        <strain evidence="3">CBS 101740 / IMI 381727 / IBT 21946</strain>
    </source>
</reference>
<evidence type="ECO:0008006" key="4">
    <source>
        <dbReference type="Google" id="ProtNLM"/>
    </source>
</evidence>